<keyword evidence="1" id="KW-0134">Cell wall</keyword>
<keyword evidence="2" id="KW-0964">Secreted</keyword>
<accession>A0A919JUC8</accession>
<protein>
    <recommendedName>
        <fullName evidence="8">Gram-positive cocci surface proteins LPxTG domain-containing protein</fullName>
    </recommendedName>
</protein>
<evidence type="ECO:0000256" key="2">
    <source>
        <dbReference type="ARBA" id="ARBA00022525"/>
    </source>
</evidence>
<keyword evidence="3 7" id="KW-0732">Signal</keyword>
<evidence type="ECO:0000313" key="9">
    <source>
        <dbReference type="EMBL" id="GIE93689.1"/>
    </source>
</evidence>
<dbReference type="RefSeq" id="WP_203779991.1">
    <property type="nucleotide sequence ID" value="NZ_BOMV01000007.1"/>
</dbReference>
<evidence type="ECO:0000256" key="1">
    <source>
        <dbReference type="ARBA" id="ARBA00022512"/>
    </source>
</evidence>
<dbReference type="Proteomes" id="UP000636960">
    <property type="component" value="Unassembled WGS sequence"/>
</dbReference>
<feature type="chain" id="PRO_5037364850" description="Gram-positive cocci surface proteins LPxTG domain-containing protein" evidence="7">
    <location>
        <begin position="29"/>
        <end position="411"/>
    </location>
</feature>
<comment type="caution">
    <text evidence="9">The sequence shown here is derived from an EMBL/GenBank/DDBJ whole genome shotgun (WGS) entry which is preliminary data.</text>
</comment>
<evidence type="ECO:0000313" key="10">
    <source>
        <dbReference type="Proteomes" id="UP000636960"/>
    </source>
</evidence>
<keyword evidence="6" id="KW-1133">Transmembrane helix</keyword>
<evidence type="ECO:0000256" key="3">
    <source>
        <dbReference type="ARBA" id="ARBA00022729"/>
    </source>
</evidence>
<reference evidence="9" key="1">
    <citation type="submission" date="2021-01" db="EMBL/GenBank/DDBJ databases">
        <title>Whole genome shotgun sequence of Actinoplanes rishiriensis NBRC 108556.</title>
        <authorList>
            <person name="Komaki H."/>
            <person name="Tamura T."/>
        </authorList>
    </citation>
    <scope>NUCLEOTIDE SEQUENCE</scope>
    <source>
        <strain evidence="9">NBRC 108556</strain>
    </source>
</reference>
<keyword evidence="6" id="KW-0472">Membrane</keyword>
<dbReference type="EMBL" id="BOMV01000007">
    <property type="protein sequence ID" value="GIE93689.1"/>
    <property type="molecule type" value="Genomic_DNA"/>
</dbReference>
<keyword evidence="6" id="KW-0812">Transmembrane</keyword>
<evidence type="ECO:0000259" key="8">
    <source>
        <dbReference type="Pfam" id="PF00746"/>
    </source>
</evidence>
<name>A0A919JUC8_9ACTN</name>
<feature type="compositionally biased region" description="Low complexity" evidence="5">
    <location>
        <begin position="340"/>
        <end position="366"/>
    </location>
</feature>
<feature type="domain" description="Gram-positive cocci surface proteins LPxTG" evidence="8">
    <location>
        <begin position="371"/>
        <end position="406"/>
    </location>
</feature>
<organism evidence="9 10">
    <name type="scientific">Paractinoplanes rishiriensis</name>
    <dbReference type="NCBI Taxonomy" id="1050105"/>
    <lineage>
        <taxon>Bacteria</taxon>
        <taxon>Bacillati</taxon>
        <taxon>Actinomycetota</taxon>
        <taxon>Actinomycetes</taxon>
        <taxon>Micromonosporales</taxon>
        <taxon>Micromonosporaceae</taxon>
        <taxon>Paractinoplanes</taxon>
    </lineage>
</organism>
<evidence type="ECO:0000256" key="4">
    <source>
        <dbReference type="ARBA" id="ARBA00023088"/>
    </source>
</evidence>
<evidence type="ECO:0000256" key="5">
    <source>
        <dbReference type="SAM" id="MobiDB-lite"/>
    </source>
</evidence>
<feature type="region of interest" description="Disordered" evidence="5">
    <location>
        <begin position="328"/>
        <end position="371"/>
    </location>
</feature>
<dbReference type="Pfam" id="PF00746">
    <property type="entry name" value="Gram_pos_anchor"/>
    <property type="match status" value="1"/>
</dbReference>
<feature type="signal peptide" evidence="7">
    <location>
        <begin position="1"/>
        <end position="28"/>
    </location>
</feature>
<keyword evidence="4" id="KW-0572">Peptidoglycan-anchor</keyword>
<feature type="transmembrane region" description="Helical" evidence="6">
    <location>
        <begin position="379"/>
        <end position="402"/>
    </location>
</feature>
<dbReference type="NCBIfam" id="TIGR01167">
    <property type="entry name" value="LPXTG_anchor"/>
    <property type="match status" value="1"/>
</dbReference>
<evidence type="ECO:0000256" key="6">
    <source>
        <dbReference type="SAM" id="Phobius"/>
    </source>
</evidence>
<dbReference type="AlphaFoldDB" id="A0A919JUC8"/>
<evidence type="ECO:0000256" key="7">
    <source>
        <dbReference type="SAM" id="SignalP"/>
    </source>
</evidence>
<gene>
    <name evidence="9" type="ORF">Ari01nite_11540</name>
</gene>
<sequence length="411" mass="42260">MRNPLSRAAAILVAALLSVGGVATSAHATGNGGHGGGKRCTPVERAEYRSHLDGPAGTATIVLLNGPLCANQDFALVSYTAPSAKFALPQYVMDSSVKSFEPPAQASKLTRAKLEFKVEVPTCFTQVDLVRGSRIINPLVSEKDLYGDRKLEWYNGGKGTCEAKPAVEDLSDCTGNVKLKLINRQGSNLAAEFKVTGDAGFDKSVSVARNAIADLDVPAANAKSIVVTANGKEIWRGGWTKPKDCQEPEVGKPDASLVSTCDGLVFTIKNPANGVPVTVTLTPNKGEAQTVTVQPGQSPAPITFPGQDGLTVTVSGDLDAQNGVITWTKPEDCVNPSPSPSDSGSPSPSASTSVPTTPATPTTSPVAGGGGGELPLTGAAAGTVAGGAALLLIIGGVLFFLARRRRVNFTA</sequence>
<dbReference type="InterPro" id="IPR019931">
    <property type="entry name" value="LPXTG_anchor"/>
</dbReference>
<proteinExistence type="predicted"/>
<keyword evidence="10" id="KW-1185">Reference proteome</keyword>